<dbReference type="Proteomes" id="UP000249254">
    <property type="component" value="Unassembled WGS sequence"/>
</dbReference>
<comment type="caution">
    <text evidence="8">The sequence shown here is derived from an EMBL/GenBank/DDBJ whole genome shotgun (WGS) entry which is preliminary data.</text>
</comment>
<evidence type="ECO:0000256" key="7">
    <source>
        <dbReference type="SAM" id="Phobius"/>
    </source>
</evidence>
<organism evidence="8 9">
    <name type="scientific">Phenylobacterium soli</name>
    <dbReference type="NCBI Taxonomy" id="2170551"/>
    <lineage>
        <taxon>Bacteria</taxon>
        <taxon>Pseudomonadati</taxon>
        <taxon>Pseudomonadota</taxon>
        <taxon>Alphaproteobacteria</taxon>
        <taxon>Caulobacterales</taxon>
        <taxon>Caulobacteraceae</taxon>
        <taxon>Phenylobacterium</taxon>
    </lineage>
</organism>
<comment type="similarity">
    <text evidence="2">Belongs to the UPF0719 family.</text>
</comment>
<evidence type="ECO:0000313" key="9">
    <source>
        <dbReference type="Proteomes" id="UP000249254"/>
    </source>
</evidence>
<feature type="transmembrane region" description="Helical" evidence="7">
    <location>
        <begin position="50"/>
        <end position="71"/>
    </location>
</feature>
<accession>A0A328AJG3</accession>
<reference evidence="9" key="1">
    <citation type="submission" date="2018-05" db="EMBL/GenBank/DDBJ databases">
        <authorList>
            <person name="Li X."/>
        </authorList>
    </citation>
    <scope>NUCLEOTIDE SEQUENCE [LARGE SCALE GENOMIC DNA]</scope>
    <source>
        <strain evidence="9">LX32</strain>
    </source>
</reference>
<evidence type="ECO:0000256" key="6">
    <source>
        <dbReference type="ARBA" id="ARBA00023136"/>
    </source>
</evidence>
<proteinExistence type="inferred from homology"/>
<gene>
    <name evidence="8" type="ORF">DJ017_02935</name>
</gene>
<keyword evidence="9" id="KW-1185">Reference proteome</keyword>
<protein>
    <recommendedName>
        <fullName evidence="10">DUF350 domain-containing protein</fullName>
    </recommendedName>
</protein>
<dbReference type="Pfam" id="PF03994">
    <property type="entry name" value="DUF350"/>
    <property type="match status" value="1"/>
</dbReference>
<evidence type="ECO:0008006" key="10">
    <source>
        <dbReference type="Google" id="ProtNLM"/>
    </source>
</evidence>
<dbReference type="EMBL" id="QFYQ01000001">
    <property type="protein sequence ID" value="RAK53554.1"/>
    <property type="molecule type" value="Genomic_DNA"/>
</dbReference>
<evidence type="ECO:0000256" key="1">
    <source>
        <dbReference type="ARBA" id="ARBA00004651"/>
    </source>
</evidence>
<evidence type="ECO:0000313" key="8">
    <source>
        <dbReference type="EMBL" id="RAK53554.1"/>
    </source>
</evidence>
<evidence type="ECO:0000256" key="4">
    <source>
        <dbReference type="ARBA" id="ARBA00022692"/>
    </source>
</evidence>
<keyword evidence="5 7" id="KW-1133">Transmembrane helix</keyword>
<evidence type="ECO:0000256" key="5">
    <source>
        <dbReference type="ARBA" id="ARBA00022989"/>
    </source>
</evidence>
<dbReference type="GO" id="GO:0005886">
    <property type="term" value="C:plasma membrane"/>
    <property type="evidence" value="ECO:0007669"/>
    <property type="project" value="UniProtKB-SubCell"/>
</dbReference>
<dbReference type="PANTHER" id="PTHR40043">
    <property type="entry name" value="UPF0719 INNER MEMBRANE PROTEIN YJFL"/>
    <property type="match status" value="1"/>
</dbReference>
<comment type="subcellular location">
    <subcellularLocation>
        <location evidence="1">Cell membrane</location>
        <topology evidence="1">Multi-pass membrane protein</topology>
    </subcellularLocation>
</comment>
<feature type="transmembrane region" description="Helical" evidence="7">
    <location>
        <begin position="12"/>
        <end position="38"/>
    </location>
</feature>
<evidence type="ECO:0000256" key="2">
    <source>
        <dbReference type="ARBA" id="ARBA00005779"/>
    </source>
</evidence>
<dbReference type="RefSeq" id="WP_111527306.1">
    <property type="nucleotide sequence ID" value="NZ_JBHRSG010000005.1"/>
</dbReference>
<dbReference type="OrthoDB" id="5395971at2"/>
<name>A0A328AJG3_9CAUL</name>
<sequence length="139" mass="14190">MFPSPEVQAFATGFPVTLLHVTVTLALLFAGSGVYIMLTPHKEVSLVREGNLAAAVSLAGILLGLAIPLAASMKASTSLIDLTLWGVATLVVQLLISRLTDLVLHGLPRRIQDGEVAAATLLAAVKVATGLVLGAAVAG</sequence>
<feature type="transmembrane region" description="Helical" evidence="7">
    <location>
        <begin position="116"/>
        <end position="138"/>
    </location>
</feature>
<keyword evidence="4 7" id="KW-0812">Transmembrane</keyword>
<keyword evidence="3" id="KW-1003">Cell membrane</keyword>
<feature type="transmembrane region" description="Helical" evidence="7">
    <location>
        <begin position="83"/>
        <end position="104"/>
    </location>
</feature>
<dbReference type="InterPro" id="IPR007140">
    <property type="entry name" value="DUF350"/>
</dbReference>
<dbReference type="PANTHER" id="PTHR40043:SF1">
    <property type="entry name" value="UPF0719 INNER MEMBRANE PROTEIN YJFL"/>
    <property type="match status" value="1"/>
</dbReference>
<dbReference type="AlphaFoldDB" id="A0A328AJG3"/>
<keyword evidence="6 7" id="KW-0472">Membrane</keyword>
<evidence type="ECO:0000256" key="3">
    <source>
        <dbReference type="ARBA" id="ARBA00022475"/>
    </source>
</evidence>